<keyword evidence="6" id="KW-0814">Transposable element</keyword>
<comment type="caution">
    <text evidence="7">The sequence shown here is derived from an EMBL/GenBank/DDBJ whole genome shotgun (WGS) entry which is preliminary data.</text>
</comment>
<dbReference type="GO" id="GO:0006313">
    <property type="term" value="P:DNA transposition"/>
    <property type="evidence" value="ECO:0007669"/>
    <property type="project" value="UniProtKB-UniRule"/>
</dbReference>
<dbReference type="Pfam" id="PF00872">
    <property type="entry name" value="Transposase_mut"/>
    <property type="match status" value="1"/>
</dbReference>
<dbReference type="InterPro" id="IPR001207">
    <property type="entry name" value="Transposase_mutator"/>
</dbReference>
<evidence type="ECO:0000256" key="5">
    <source>
        <dbReference type="ARBA" id="ARBA00023172"/>
    </source>
</evidence>
<protein>
    <recommendedName>
        <fullName evidence="6">Mutator family transposase</fullName>
    </recommendedName>
</protein>
<evidence type="ECO:0000256" key="6">
    <source>
        <dbReference type="RuleBase" id="RU365089"/>
    </source>
</evidence>
<evidence type="ECO:0000313" key="8">
    <source>
        <dbReference type="Proteomes" id="UP000241848"/>
    </source>
</evidence>
<organism evidence="7 8">
    <name type="scientific">Sulfobacillus acidophilus</name>
    <dbReference type="NCBI Taxonomy" id="53633"/>
    <lineage>
        <taxon>Bacteria</taxon>
        <taxon>Bacillati</taxon>
        <taxon>Bacillota</taxon>
        <taxon>Clostridia</taxon>
        <taxon>Eubacteriales</taxon>
        <taxon>Clostridiales Family XVII. Incertae Sedis</taxon>
        <taxon>Sulfobacillus</taxon>
    </lineage>
</organism>
<evidence type="ECO:0000256" key="2">
    <source>
        <dbReference type="ARBA" id="ARBA00010961"/>
    </source>
</evidence>
<keyword evidence="5 6" id="KW-0233">DNA recombination</keyword>
<dbReference type="EMBL" id="PXYV01000124">
    <property type="protein sequence ID" value="PSR19889.1"/>
    <property type="molecule type" value="Genomic_DNA"/>
</dbReference>
<dbReference type="PANTHER" id="PTHR33217">
    <property type="entry name" value="TRANSPOSASE FOR INSERTION SEQUENCE ELEMENT IS1081"/>
    <property type="match status" value="1"/>
</dbReference>
<dbReference type="GO" id="GO:0004803">
    <property type="term" value="F:transposase activity"/>
    <property type="evidence" value="ECO:0007669"/>
    <property type="project" value="UniProtKB-UniRule"/>
</dbReference>
<gene>
    <name evidence="7" type="ORF">C7B45_17695</name>
</gene>
<name>A0A2T2WCD3_9FIRM</name>
<dbReference type="AlphaFoldDB" id="A0A2T2WCD3"/>
<keyword evidence="4 6" id="KW-0238">DNA-binding</keyword>
<dbReference type="Proteomes" id="UP000241848">
    <property type="component" value="Unassembled WGS sequence"/>
</dbReference>
<evidence type="ECO:0000256" key="1">
    <source>
        <dbReference type="ARBA" id="ARBA00002190"/>
    </source>
</evidence>
<keyword evidence="3 6" id="KW-0815">Transposition</keyword>
<evidence type="ECO:0000313" key="7">
    <source>
        <dbReference type="EMBL" id="PSR19889.1"/>
    </source>
</evidence>
<dbReference type="NCBIfam" id="NF033543">
    <property type="entry name" value="transpos_IS256"/>
    <property type="match status" value="1"/>
</dbReference>
<accession>A0A2T2WCD3</accession>
<reference evidence="7 8" key="1">
    <citation type="journal article" date="2014" name="BMC Genomics">
        <title>Comparison of environmental and isolate Sulfobacillus genomes reveals diverse carbon, sulfur, nitrogen, and hydrogen metabolisms.</title>
        <authorList>
            <person name="Justice N.B."/>
            <person name="Norman A."/>
            <person name="Brown C.T."/>
            <person name="Singh A."/>
            <person name="Thomas B.C."/>
            <person name="Banfield J.F."/>
        </authorList>
    </citation>
    <scope>NUCLEOTIDE SEQUENCE [LARGE SCALE GENOMIC DNA]</scope>
    <source>
        <strain evidence="7">AMDSBA3</strain>
    </source>
</reference>
<sequence length="406" mass="46876">MAQYQITVDDEILKDLFQQDGGVAKLVEQVLNQILQAQVTEQLKAAPYERTEARQGYRNGTLPHTLTTRVGRLVLRVPRVRNGQFSTELFARYQRGEQALVVALMEMVINGVSTRKVAKITEELCGTEFSKSTVSELCKRLDPIVHAWNNRSLREHQYPFVFVDALVLRIRENDRVRSRAAMIATGVNEEGYREVLGLMLGDSESEASWREFFSWLKSRDLRGVDIVVSDSHSGLVKALQTAFQGCTWQRCQTHFMRNLLDATPQALQEEVYKHVRAILDAPDMKTARMLQNDFVREYADTAPKAVQVLEDGFDDVTAVLALPDRYRRRLRTTNGVERLNEEIRRRERVIRIFPNRESAIRLLGALLMEIDEAWSTGHRYLNMQEYWEWRSEQQAKPQVAKVHRLG</sequence>
<dbReference type="PANTHER" id="PTHR33217:SF7">
    <property type="entry name" value="TRANSPOSASE FOR INSERTION SEQUENCE ELEMENT IS1081"/>
    <property type="match status" value="1"/>
</dbReference>
<comment type="similarity">
    <text evidence="2 6">Belongs to the transposase mutator family.</text>
</comment>
<proteinExistence type="inferred from homology"/>
<dbReference type="GO" id="GO:0003677">
    <property type="term" value="F:DNA binding"/>
    <property type="evidence" value="ECO:0007669"/>
    <property type="project" value="UniProtKB-UniRule"/>
</dbReference>
<comment type="function">
    <text evidence="1 6">Required for the transposition of the insertion element.</text>
</comment>
<evidence type="ECO:0000256" key="4">
    <source>
        <dbReference type="ARBA" id="ARBA00023125"/>
    </source>
</evidence>
<evidence type="ECO:0000256" key="3">
    <source>
        <dbReference type="ARBA" id="ARBA00022578"/>
    </source>
</evidence>